<comment type="caution">
    <text evidence="3">The sequence shown here is derived from an EMBL/GenBank/DDBJ whole genome shotgun (WGS) entry which is preliminary data.</text>
</comment>
<accession>A0A521FZF9</accession>
<keyword evidence="4" id="KW-1185">Reference proteome</keyword>
<dbReference type="Pfam" id="PF01051">
    <property type="entry name" value="Rep3_N"/>
    <property type="match status" value="1"/>
</dbReference>
<sequence length="82" mass="9707">MFFDKLDINNKVTQSNDLVIAQYKLSLNEQKIMLCLISLIQPTDTDFKVYKLKIKDLLDILDIKNKKFYKEVQIITGNLIRR</sequence>
<evidence type="ECO:0000313" key="4">
    <source>
        <dbReference type="Proteomes" id="UP000316238"/>
    </source>
</evidence>
<name>A0A521FZF9_9BACT</name>
<dbReference type="Gene3D" id="1.10.10.10">
    <property type="entry name" value="Winged helix-like DNA-binding domain superfamily/Winged helix DNA-binding domain"/>
    <property type="match status" value="1"/>
</dbReference>
<evidence type="ECO:0000259" key="2">
    <source>
        <dbReference type="Pfam" id="PF01051"/>
    </source>
</evidence>
<dbReference type="AlphaFoldDB" id="A0A521FZF9"/>
<dbReference type="EMBL" id="NQJD01000038">
    <property type="protein sequence ID" value="TAA74130.1"/>
    <property type="molecule type" value="Genomic_DNA"/>
</dbReference>
<dbReference type="Proteomes" id="UP000316238">
    <property type="component" value="Unassembled WGS sequence"/>
</dbReference>
<proteinExistence type="inferred from homology"/>
<dbReference type="SUPFAM" id="SSF46785">
    <property type="entry name" value="Winged helix' DNA-binding domain"/>
    <property type="match status" value="1"/>
</dbReference>
<evidence type="ECO:0000313" key="3">
    <source>
        <dbReference type="EMBL" id="TAA74130.1"/>
    </source>
</evidence>
<gene>
    <name evidence="3" type="ORF">CDV28_1384</name>
</gene>
<comment type="similarity">
    <text evidence="1">Belongs to the initiator RepB protein family.</text>
</comment>
<dbReference type="GO" id="GO:0003887">
    <property type="term" value="F:DNA-directed DNA polymerase activity"/>
    <property type="evidence" value="ECO:0007669"/>
    <property type="project" value="InterPro"/>
</dbReference>
<dbReference type="InterPro" id="IPR000525">
    <property type="entry name" value="Initiator_Rep_WH1"/>
</dbReference>
<protein>
    <submittedName>
        <fullName evidence="3">Initiator Replication protein</fullName>
    </submittedName>
</protein>
<dbReference type="GO" id="GO:0006270">
    <property type="term" value="P:DNA replication initiation"/>
    <property type="evidence" value="ECO:0007669"/>
    <property type="project" value="InterPro"/>
</dbReference>
<dbReference type="InterPro" id="IPR036388">
    <property type="entry name" value="WH-like_DNA-bd_sf"/>
</dbReference>
<organism evidence="3 4">
    <name type="scientific">Candidatus Electronema aureum</name>
    <dbReference type="NCBI Taxonomy" id="2005002"/>
    <lineage>
        <taxon>Bacteria</taxon>
        <taxon>Pseudomonadati</taxon>
        <taxon>Thermodesulfobacteriota</taxon>
        <taxon>Desulfobulbia</taxon>
        <taxon>Desulfobulbales</taxon>
        <taxon>Desulfobulbaceae</taxon>
        <taxon>Candidatus Electronema</taxon>
    </lineage>
</organism>
<reference evidence="3" key="1">
    <citation type="submission" date="2017-07" db="EMBL/GenBank/DDBJ databases">
        <title>The cable genome - Insights into the physiology and evolution of filamentous bacteria capable of sulfide oxidation via long distance electron transfer.</title>
        <authorList>
            <person name="Thorup C."/>
            <person name="Bjerg J.T."/>
            <person name="Schreiber L."/>
            <person name="Nielsen L.P."/>
            <person name="Kjeldsen K.U."/>
            <person name="Boesen T."/>
            <person name="Boggild A."/>
            <person name="Meysman F."/>
            <person name="Geelhoed J."/>
            <person name="Schramm A."/>
        </authorList>
    </citation>
    <scope>NUCLEOTIDE SEQUENCE [LARGE SCALE GENOMIC DNA]</scope>
    <source>
        <strain evidence="3">GS</strain>
    </source>
</reference>
<evidence type="ECO:0000256" key="1">
    <source>
        <dbReference type="ARBA" id="ARBA00038283"/>
    </source>
</evidence>
<dbReference type="InterPro" id="IPR036390">
    <property type="entry name" value="WH_DNA-bd_sf"/>
</dbReference>
<feature type="domain" description="Initiator Rep protein WH1" evidence="2">
    <location>
        <begin position="11"/>
        <end position="81"/>
    </location>
</feature>